<sequence>MMKWILILVLCASSVDSTVLGFLTNLPWEIGNSVSSAWTAFKDLVKKPVRIKRLGSGGPRKPTVPPTRSFTADTDLPETVLPTRGNPTPPKRPTLPVFALPTWKTLHRWNHMQQPKLYHTRGYHSVTDRSTYRLLNFLTAANSPYDNLVMT</sequence>
<keyword evidence="2" id="KW-1185">Reference proteome</keyword>
<evidence type="ECO:0000313" key="1">
    <source>
        <dbReference type="EMBL" id="KAI8436287.1"/>
    </source>
</evidence>
<dbReference type="Proteomes" id="UP001064048">
    <property type="component" value="Chromosome 6"/>
</dbReference>
<accession>A0ACC0KIK4</accession>
<protein>
    <submittedName>
        <fullName evidence="1">Uncharacterized protein</fullName>
    </submittedName>
</protein>
<dbReference type="EMBL" id="CM046106">
    <property type="protein sequence ID" value="KAI8436287.1"/>
    <property type="molecule type" value="Genomic_DNA"/>
</dbReference>
<proteinExistence type="predicted"/>
<organism evidence="1 2">
    <name type="scientific">Choristoneura fumiferana</name>
    <name type="common">Spruce budworm moth</name>
    <name type="synonym">Archips fumiferana</name>
    <dbReference type="NCBI Taxonomy" id="7141"/>
    <lineage>
        <taxon>Eukaryota</taxon>
        <taxon>Metazoa</taxon>
        <taxon>Ecdysozoa</taxon>
        <taxon>Arthropoda</taxon>
        <taxon>Hexapoda</taxon>
        <taxon>Insecta</taxon>
        <taxon>Pterygota</taxon>
        <taxon>Neoptera</taxon>
        <taxon>Endopterygota</taxon>
        <taxon>Lepidoptera</taxon>
        <taxon>Glossata</taxon>
        <taxon>Ditrysia</taxon>
        <taxon>Tortricoidea</taxon>
        <taxon>Tortricidae</taxon>
        <taxon>Tortricinae</taxon>
        <taxon>Choristoneura</taxon>
    </lineage>
</organism>
<name>A0ACC0KIK4_CHOFU</name>
<evidence type="ECO:0000313" key="2">
    <source>
        <dbReference type="Proteomes" id="UP001064048"/>
    </source>
</evidence>
<comment type="caution">
    <text evidence="1">The sequence shown here is derived from an EMBL/GenBank/DDBJ whole genome shotgun (WGS) entry which is preliminary data.</text>
</comment>
<reference evidence="1 2" key="1">
    <citation type="journal article" date="2022" name="Genome Biol. Evol.">
        <title>The Spruce Budworm Genome: Reconstructing the Evolutionary History of Antifreeze Proteins.</title>
        <authorList>
            <person name="Beliveau C."/>
            <person name="Gagne P."/>
            <person name="Picq S."/>
            <person name="Vernygora O."/>
            <person name="Keeling C.I."/>
            <person name="Pinkney K."/>
            <person name="Doucet D."/>
            <person name="Wen F."/>
            <person name="Johnston J.S."/>
            <person name="Maaroufi H."/>
            <person name="Boyle B."/>
            <person name="Laroche J."/>
            <person name="Dewar K."/>
            <person name="Juretic N."/>
            <person name="Blackburn G."/>
            <person name="Nisole A."/>
            <person name="Brunet B."/>
            <person name="Brandao M."/>
            <person name="Lumley L."/>
            <person name="Duan J."/>
            <person name="Quan G."/>
            <person name="Lucarotti C.J."/>
            <person name="Roe A.D."/>
            <person name="Sperling F.A.H."/>
            <person name="Levesque R.C."/>
            <person name="Cusson M."/>
        </authorList>
    </citation>
    <scope>NUCLEOTIDE SEQUENCE [LARGE SCALE GENOMIC DNA]</scope>
    <source>
        <strain evidence="1">Glfc:IPQL:Cfum</strain>
    </source>
</reference>
<gene>
    <name evidence="1" type="ORF">MSG28_004332</name>
</gene>